<dbReference type="AlphaFoldDB" id="A0A9D1LXF8"/>
<sequence>MLQREINITVRKDFIEASSDWAGTSGDHKSTVLVFDIQEEGLVNSEYIYKLQLNDEFALLELEGDKLRFELPQAVLFEKDFLQVQLTISHGEEQVYVSDILDFHISPNLCSEPVEIKYDGLLNDSVENFNSAVKEFEKLCDNFPYVDKTTLTWWVFDGKTDKYVDTKISAVWGEGDMPAGFIKPENLSFFEHVLTYTQVLPLCTKFMGGVNDYGNIDEAIFGYYTYLLDNFHVGEDIIHTQYCHEAVYVNSGGVTRKSLDTGDSDINTSSAYTKLYIVVSFENDSKAAAWYENNGKVDKYIFTDEGFKKAIINCVNEK</sequence>
<accession>A0A9D1LXF8</accession>
<name>A0A9D1LXF8_9FIRM</name>
<evidence type="ECO:0000313" key="2">
    <source>
        <dbReference type="Proteomes" id="UP000824118"/>
    </source>
</evidence>
<evidence type="ECO:0000313" key="1">
    <source>
        <dbReference type="EMBL" id="HIU49859.1"/>
    </source>
</evidence>
<protein>
    <submittedName>
        <fullName evidence="1">Uncharacterized protein</fullName>
    </submittedName>
</protein>
<organism evidence="1 2">
    <name type="scientific">Candidatus Limousia pullorum</name>
    <dbReference type="NCBI Taxonomy" id="2840860"/>
    <lineage>
        <taxon>Bacteria</taxon>
        <taxon>Bacillati</taxon>
        <taxon>Bacillota</taxon>
        <taxon>Clostridia</taxon>
        <taxon>Eubacteriales</taxon>
        <taxon>Oscillospiraceae</taxon>
        <taxon>Oscillospiraceae incertae sedis</taxon>
        <taxon>Candidatus Limousia</taxon>
    </lineage>
</organism>
<reference evidence="1" key="2">
    <citation type="journal article" date="2021" name="PeerJ">
        <title>Extensive microbial diversity within the chicken gut microbiome revealed by metagenomics and culture.</title>
        <authorList>
            <person name="Gilroy R."/>
            <person name="Ravi A."/>
            <person name="Getino M."/>
            <person name="Pursley I."/>
            <person name="Horton D.L."/>
            <person name="Alikhan N.F."/>
            <person name="Baker D."/>
            <person name="Gharbi K."/>
            <person name="Hall N."/>
            <person name="Watson M."/>
            <person name="Adriaenssens E.M."/>
            <person name="Foster-Nyarko E."/>
            <person name="Jarju S."/>
            <person name="Secka A."/>
            <person name="Antonio M."/>
            <person name="Oren A."/>
            <person name="Chaudhuri R.R."/>
            <person name="La Ragione R."/>
            <person name="Hildebrand F."/>
            <person name="Pallen M.J."/>
        </authorList>
    </citation>
    <scope>NUCLEOTIDE SEQUENCE</scope>
    <source>
        <strain evidence="1">ChiGjej1B1-1684</strain>
    </source>
</reference>
<reference evidence="1" key="1">
    <citation type="submission" date="2020-10" db="EMBL/GenBank/DDBJ databases">
        <authorList>
            <person name="Gilroy R."/>
        </authorList>
    </citation>
    <scope>NUCLEOTIDE SEQUENCE</scope>
    <source>
        <strain evidence="1">ChiGjej1B1-1684</strain>
    </source>
</reference>
<gene>
    <name evidence="1" type="ORF">IAD22_02435</name>
</gene>
<comment type="caution">
    <text evidence="1">The sequence shown here is derived from an EMBL/GenBank/DDBJ whole genome shotgun (WGS) entry which is preliminary data.</text>
</comment>
<dbReference type="EMBL" id="DVNG01000033">
    <property type="protein sequence ID" value="HIU49859.1"/>
    <property type="molecule type" value="Genomic_DNA"/>
</dbReference>
<proteinExistence type="predicted"/>
<dbReference type="Proteomes" id="UP000824118">
    <property type="component" value="Unassembled WGS sequence"/>
</dbReference>